<accession>A0AAD4KPE1</accession>
<comment type="caution">
    <text evidence="3">The sequence shown here is derived from an EMBL/GenBank/DDBJ whole genome shotgun (WGS) entry which is preliminary data.</text>
</comment>
<dbReference type="InterPro" id="IPR029058">
    <property type="entry name" value="AB_hydrolase_fold"/>
</dbReference>
<gene>
    <name evidence="3" type="ORF">BGW36DRAFT_380300</name>
</gene>
<protein>
    <submittedName>
        <fullName evidence="3">Alpha/Beta hydrolase protein</fullName>
    </submittedName>
</protein>
<dbReference type="Gene3D" id="3.40.50.1820">
    <property type="entry name" value="alpha/beta hydrolase"/>
    <property type="match status" value="1"/>
</dbReference>
<keyword evidence="1 3" id="KW-0378">Hydrolase</keyword>
<dbReference type="EMBL" id="JAJTJA010000007">
    <property type="protein sequence ID" value="KAH8696123.1"/>
    <property type="molecule type" value="Genomic_DNA"/>
</dbReference>
<dbReference type="Pfam" id="PF20434">
    <property type="entry name" value="BD-FAE"/>
    <property type="match status" value="1"/>
</dbReference>
<feature type="domain" description="BD-FAE-like" evidence="2">
    <location>
        <begin position="28"/>
        <end position="140"/>
    </location>
</feature>
<dbReference type="AlphaFoldDB" id="A0AAD4KPE1"/>
<name>A0AAD4KPE1_9EURO</name>
<sequence>MESKEYAYKQGNEGEDILLDVHWNASTPQDSSSTGHPIVMIFHGGGFVQGSKSIIPRIQIEELVRLGFVVVVPNFRLCPQISVFEGPVTDAKDCLRWVESSLGDVLHDEKNGLPVDQSRIVTMGHSCGATLALLQAGSSTSVIATLDFYGGKYFRDSCWHEPSQSALFLSAPYYPESLTEQIYSGPQISTATPVFGTPDLPPRDAWLSNAFKSGRHLELVVKDGDFDRVDPKSRFSGTFPPAMFIHGTDDTVTPLSISERAYEELKGLGVKTQILRIQGADHMFDMLYTSPEEDYFKKNVSQGLEFLAREAGL</sequence>
<dbReference type="RefSeq" id="XP_046071061.1">
    <property type="nucleotide sequence ID" value="XM_046216313.1"/>
</dbReference>
<dbReference type="PANTHER" id="PTHR48081">
    <property type="entry name" value="AB HYDROLASE SUPERFAMILY PROTEIN C4A8.06C"/>
    <property type="match status" value="1"/>
</dbReference>
<evidence type="ECO:0000313" key="4">
    <source>
        <dbReference type="Proteomes" id="UP001201262"/>
    </source>
</evidence>
<dbReference type="InterPro" id="IPR049492">
    <property type="entry name" value="BD-FAE-like_dom"/>
</dbReference>
<dbReference type="GO" id="GO:0016787">
    <property type="term" value="F:hydrolase activity"/>
    <property type="evidence" value="ECO:0007669"/>
    <property type="project" value="UniProtKB-KW"/>
</dbReference>
<evidence type="ECO:0000256" key="1">
    <source>
        <dbReference type="ARBA" id="ARBA00022801"/>
    </source>
</evidence>
<dbReference type="Proteomes" id="UP001201262">
    <property type="component" value="Unassembled WGS sequence"/>
</dbReference>
<evidence type="ECO:0000313" key="3">
    <source>
        <dbReference type="EMBL" id="KAH8696123.1"/>
    </source>
</evidence>
<keyword evidence="4" id="KW-1185">Reference proteome</keyword>
<dbReference type="GeneID" id="70246600"/>
<evidence type="ECO:0000259" key="2">
    <source>
        <dbReference type="Pfam" id="PF20434"/>
    </source>
</evidence>
<dbReference type="InterPro" id="IPR050300">
    <property type="entry name" value="GDXG_lipolytic_enzyme"/>
</dbReference>
<dbReference type="SUPFAM" id="SSF53474">
    <property type="entry name" value="alpha/beta-Hydrolases"/>
    <property type="match status" value="1"/>
</dbReference>
<organism evidence="3 4">
    <name type="scientific">Talaromyces proteolyticus</name>
    <dbReference type="NCBI Taxonomy" id="1131652"/>
    <lineage>
        <taxon>Eukaryota</taxon>
        <taxon>Fungi</taxon>
        <taxon>Dikarya</taxon>
        <taxon>Ascomycota</taxon>
        <taxon>Pezizomycotina</taxon>
        <taxon>Eurotiomycetes</taxon>
        <taxon>Eurotiomycetidae</taxon>
        <taxon>Eurotiales</taxon>
        <taxon>Trichocomaceae</taxon>
        <taxon>Talaromyces</taxon>
        <taxon>Talaromyces sect. Bacilispori</taxon>
    </lineage>
</organism>
<reference evidence="3" key="1">
    <citation type="submission" date="2021-12" db="EMBL/GenBank/DDBJ databases">
        <title>Convergent genome expansion in fungi linked to evolution of root-endophyte symbiosis.</title>
        <authorList>
            <consortium name="DOE Joint Genome Institute"/>
            <person name="Ke Y.-H."/>
            <person name="Bonito G."/>
            <person name="Liao H.-L."/>
            <person name="Looney B."/>
            <person name="Rojas-Flechas A."/>
            <person name="Nash J."/>
            <person name="Hameed K."/>
            <person name="Schadt C."/>
            <person name="Martin F."/>
            <person name="Crous P.W."/>
            <person name="Miettinen O."/>
            <person name="Magnuson J.K."/>
            <person name="Labbe J."/>
            <person name="Jacobson D."/>
            <person name="Doktycz M.J."/>
            <person name="Veneault-Fourrey C."/>
            <person name="Kuo A."/>
            <person name="Mondo S."/>
            <person name="Calhoun S."/>
            <person name="Riley R."/>
            <person name="Ohm R."/>
            <person name="LaButti K."/>
            <person name="Andreopoulos B."/>
            <person name="Pangilinan J."/>
            <person name="Nolan M."/>
            <person name="Tritt A."/>
            <person name="Clum A."/>
            <person name="Lipzen A."/>
            <person name="Daum C."/>
            <person name="Barry K."/>
            <person name="Grigoriev I.V."/>
            <person name="Vilgalys R."/>
        </authorList>
    </citation>
    <scope>NUCLEOTIDE SEQUENCE</scope>
    <source>
        <strain evidence="3">PMI_201</strain>
    </source>
</reference>
<proteinExistence type="predicted"/>